<dbReference type="OrthoDB" id="9803040at2"/>
<dbReference type="RefSeq" id="WP_132224100.1">
    <property type="nucleotide sequence ID" value="NZ_SMGO01000002.1"/>
</dbReference>
<evidence type="ECO:0000313" key="2">
    <source>
        <dbReference type="Proteomes" id="UP000294616"/>
    </source>
</evidence>
<dbReference type="Pfam" id="PF10652">
    <property type="entry name" value="DUF2480"/>
    <property type="match status" value="1"/>
</dbReference>
<dbReference type="InterPro" id="IPR018914">
    <property type="entry name" value="DUF2480"/>
</dbReference>
<sequence length="171" mass="19384">MNNQDTIVNKVALSGLITFDLAALSPKGDRILLDIKDQLFHGLILREKDFREFIKSTDWSQYQDKNVAITCSADAIIPTWAYMLLANKLEPYAREVIFGDLDVLETFLYEKSLADLDMSQFEGERIMVKGCGDIKIPESAFITFTRKLSKVAKSIMYGEACSSVPIFKRKL</sequence>
<organism evidence="1 2">
    <name type="scientific">Albibacterium bauzanense</name>
    <dbReference type="NCBI Taxonomy" id="653929"/>
    <lineage>
        <taxon>Bacteria</taxon>
        <taxon>Pseudomonadati</taxon>
        <taxon>Bacteroidota</taxon>
        <taxon>Sphingobacteriia</taxon>
        <taxon>Sphingobacteriales</taxon>
        <taxon>Sphingobacteriaceae</taxon>
        <taxon>Albibacterium</taxon>
    </lineage>
</organism>
<comment type="caution">
    <text evidence="1">The sequence shown here is derived from an EMBL/GenBank/DDBJ whole genome shotgun (WGS) entry which is preliminary data.</text>
</comment>
<proteinExistence type="predicted"/>
<reference evidence="1 2" key="1">
    <citation type="submission" date="2019-03" db="EMBL/GenBank/DDBJ databases">
        <title>Genomic Encyclopedia of Archaeal and Bacterial Type Strains, Phase II (KMG-II): from individual species to whole genera.</title>
        <authorList>
            <person name="Goeker M."/>
        </authorList>
    </citation>
    <scope>NUCLEOTIDE SEQUENCE [LARGE SCALE GENOMIC DNA]</scope>
    <source>
        <strain evidence="1 2">DSM 22554</strain>
    </source>
</reference>
<gene>
    <name evidence="1" type="ORF">C8N28_1857</name>
</gene>
<name>A0A4R1LWT8_9SPHI</name>
<accession>A0A4R1LWT8</accession>
<keyword evidence="2" id="KW-1185">Reference proteome</keyword>
<dbReference type="AlphaFoldDB" id="A0A4R1LWT8"/>
<dbReference type="Proteomes" id="UP000294616">
    <property type="component" value="Unassembled WGS sequence"/>
</dbReference>
<dbReference type="EMBL" id="SMGO01000002">
    <property type="protein sequence ID" value="TCK83267.1"/>
    <property type="molecule type" value="Genomic_DNA"/>
</dbReference>
<protein>
    <submittedName>
        <fullName evidence="1">Uncharacterized protein DUF2480</fullName>
    </submittedName>
</protein>
<evidence type="ECO:0000313" key="1">
    <source>
        <dbReference type="EMBL" id="TCK83267.1"/>
    </source>
</evidence>